<dbReference type="Proteomes" id="UP000288805">
    <property type="component" value="Unassembled WGS sequence"/>
</dbReference>
<dbReference type="FunFam" id="3.90.640.10:FF:000003">
    <property type="entry name" value="Molecular chaperone DnaK"/>
    <property type="match status" value="1"/>
</dbReference>
<gene>
    <name evidence="7" type="primary">HSP7M_3</name>
    <name evidence="7" type="ORF">CK203_000640</name>
</gene>
<dbReference type="InterPro" id="IPR018181">
    <property type="entry name" value="Heat_shock_70_CS"/>
</dbReference>
<keyword evidence="5" id="KW-0175">Coiled coil</keyword>
<dbReference type="Pfam" id="PF00012">
    <property type="entry name" value="HSP70"/>
    <property type="match status" value="1"/>
</dbReference>
<dbReference type="PROSITE" id="PS01036">
    <property type="entry name" value="HSP70_3"/>
    <property type="match status" value="1"/>
</dbReference>
<keyword evidence="2 4" id="KW-0547">Nucleotide-binding</keyword>
<dbReference type="AlphaFoldDB" id="A0A438KQA8"/>
<dbReference type="PRINTS" id="PR00301">
    <property type="entry name" value="HEATSHOCK70"/>
</dbReference>
<dbReference type="Gene3D" id="2.60.34.10">
    <property type="entry name" value="Substrate Binding Domain Of DNAk, Chain A, domain 1"/>
    <property type="match status" value="1"/>
</dbReference>
<dbReference type="NCBIfam" id="TIGR02350">
    <property type="entry name" value="prok_dnaK"/>
    <property type="match status" value="1"/>
</dbReference>
<dbReference type="GO" id="GO:0051082">
    <property type="term" value="F:unfolded protein binding"/>
    <property type="evidence" value="ECO:0007669"/>
    <property type="project" value="InterPro"/>
</dbReference>
<keyword evidence="3 4" id="KW-0067">ATP-binding</keyword>
<reference evidence="7 8" key="1">
    <citation type="journal article" date="2018" name="PLoS Genet.">
        <title>Population sequencing reveals clonal diversity and ancestral inbreeding in the grapevine cultivar Chardonnay.</title>
        <authorList>
            <person name="Roach M.J."/>
            <person name="Johnson D.L."/>
            <person name="Bohlmann J."/>
            <person name="van Vuuren H.J."/>
            <person name="Jones S.J."/>
            <person name="Pretorius I.S."/>
            <person name="Schmidt S.A."/>
            <person name="Borneman A.R."/>
        </authorList>
    </citation>
    <scope>NUCLEOTIDE SEQUENCE [LARGE SCALE GENOMIC DNA]</scope>
    <source>
        <strain evidence="8">cv. Chardonnay</strain>
        <tissue evidence="7">Leaf</tissue>
    </source>
</reference>
<dbReference type="PROSITE" id="PS00329">
    <property type="entry name" value="HSP70_2"/>
    <property type="match status" value="1"/>
</dbReference>
<evidence type="ECO:0000313" key="7">
    <source>
        <dbReference type="EMBL" id="RVX23390.1"/>
    </source>
</evidence>
<feature type="compositionally biased region" description="Acidic residues" evidence="6">
    <location>
        <begin position="647"/>
        <end position="656"/>
    </location>
</feature>
<evidence type="ECO:0000256" key="4">
    <source>
        <dbReference type="RuleBase" id="RU003322"/>
    </source>
</evidence>
<feature type="coiled-coil region" evidence="5">
    <location>
        <begin position="275"/>
        <end position="302"/>
    </location>
</feature>
<protein>
    <submittedName>
        <fullName evidence="7">Heat shock 70 kDa protein, mitochondrial</fullName>
    </submittedName>
</protein>
<dbReference type="PANTHER" id="PTHR19375">
    <property type="entry name" value="HEAT SHOCK PROTEIN 70KDA"/>
    <property type="match status" value="1"/>
</dbReference>
<sequence>MATSVLLRCLKRRDLQSSSLAAYRSLTGNAKTSVSTSPAVQKWASYIRPFSSKPAGNDVIGIDLGTTNSCVSVMEGKNAKVIENSEGARTTPSVVAINQKGELIVGTPAKRQAVTNPTNTLFGTKRLIGRRFDDPQTQKEMKMIGAFVLTKMKETAEAYLGKTVSKAVITVPAYFNDAQRQATKDAGRIAGLDVQRIINEPTAAALSYGLNNKEGLIAVFDLGGGTFDVSILEISNGVFEVKATNGDTFLGGEDFDNALLEFLVSEFKRTEGIDLTKDRLALQRLREAAEKAKIELSSTSQTDINLPFITADASGAKHLNITLTRSKFEALVDKLIERTRNPCKSCLKDAGISVKEVDEVLLVGGMTRVPKVQEVVAEIFGKSPSKGVNPDEAVAMGAAIQGGILRGDVKELLLLDVTPLSLGIETLGGIFTRLINRNTTIPTKKSQVFSTAADNQTQVGVKVLQGEREMATDNKLLGEFELVGIPPAPRGMPQIEVTFDIDANGIVTVSAKDKSTGKEQQITIRSSGGLSDDEIEKMVKEAELHAQRDQERKALIDIRNSADTTIYSIEKSLDEYRDKIPAEVAKEIETAVADLRDAMQKENIDEIKAKLDAANKAVSKIGQHMSGGSGGAASGGSEGSTSSDQTPEAEYEQAKK</sequence>
<evidence type="ECO:0000256" key="3">
    <source>
        <dbReference type="ARBA" id="ARBA00022840"/>
    </source>
</evidence>
<comment type="caution">
    <text evidence="7">The sequence shown here is derived from an EMBL/GenBank/DDBJ whole genome shotgun (WGS) entry which is preliminary data.</text>
</comment>
<dbReference type="HAMAP" id="MF_00332">
    <property type="entry name" value="DnaK"/>
    <property type="match status" value="1"/>
</dbReference>
<dbReference type="InterPro" id="IPR043129">
    <property type="entry name" value="ATPase_NBD"/>
</dbReference>
<organism evidence="7 8">
    <name type="scientific">Vitis vinifera</name>
    <name type="common">Grape</name>
    <dbReference type="NCBI Taxonomy" id="29760"/>
    <lineage>
        <taxon>Eukaryota</taxon>
        <taxon>Viridiplantae</taxon>
        <taxon>Streptophyta</taxon>
        <taxon>Embryophyta</taxon>
        <taxon>Tracheophyta</taxon>
        <taxon>Spermatophyta</taxon>
        <taxon>Magnoliopsida</taxon>
        <taxon>eudicotyledons</taxon>
        <taxon>Gunneridae</taxon>
        <taxon>Pentapetalae</taxon>
        <taxon>rosids</taxon>
        <taxon>Vitales</taxon>
        <taxon>Vitaceae</taxon>
        <taxon>Viteae</taxon>
        <taxon>Vitis</taxon>
    </lineage>
</organism>
<dbReference type="FunFam" id="1.20.1270.10:FF:000001">
    <property type="entry name" value="Molecular chaperone DnaK"/>
    <property type="match status" value="1"/>
</dbReference>
<dbReference type="GO" id="GO:0005737">
    <property type="term" value="C:cytoplasm"/>
    <property type="evidence" value="ECO:0007669"/>
    <property type="project" value="UniProtKB-ARBA"/>
</dbReference>
<dbReference type="EMBL" id="QGNW01000001">
    <property type="protein sequence ID" value="RVX23390.1"/>
    <property type="molecule type" value="Genomic_DNA"/>
</dbReference>
<dbReference type="FunFam" id="3.30.420.40:FF:000545">
    <property type="entry name" value="Endoplasmic reticulum chaperone BiP"/>
    <property type="match status" value="1"/>
</dbReference>
<evidence type="ECO:0000256" key="6">
    <source>
        <dbReference type="SAM" id="MobiDB-lite"/>
    </source>
</evidence>
<keyword evidence="7" id="KW-0346">Stress response</keyword>
<dbReference type="SUPFAM" id="SSF53067">
    <property type="entry name" value="Actin-like ATPase domain"/>
    <property type="match status" value="2"/>
</dbReference>
<dbReference type="GO" id="GO:0140662">
    <property type="term" value="F:ATP-dependent protein folding chaperone"/>
    <property type="evidence" value="ECO:0007669"/>
    <property type="project" value="InterPro"/>
</dbReference>
<feature type="region of interest" description="Disordered" evidence="6">
    <location>
        <begin position="620"/>
        <end position="656"/>
    </location>
</feature>
<dbReference type="InterPro" id="IPR029048">
    <property type="entry name" value="HSP70_C_sf"/>
</dbReference>
<dbReference type="FunFam" id="3.30.420.40:FF:000020">
    <property type="entry name" value="Chaperone protein HscA homolog"/>
    <property type="match status" value="1"/>
</dbReference>
<name>A0A438KQA8_VITVI</name>
<proteinExistence type="inferred from homology"/>
<comment type="similarity">
    <text evidence="1 4">Belongs to the heat shock protein 70 family.</text>
</comment>
<accession>A0A438KQA8</accession>
<dbReference type="Gene3D" id="3.90.640.10">
    <property type="entry name" value="Actin, Chain A, domain 4"/>
    <property type="match status" value="1"/>
</dbReference>
<dbReference type="InterPro" id="IPR013126">
    <property type="entry name" value="Hsp_70_fam"/>
</dbReference>
<dbReference type="NCBIfam" id="NF001413">
    <property type="entry name" value="PRK00290.1"/>
    <property type="match status" value="1"/>
</dbReference>
<feature type="compositionally biased region" description="Gly residues" evidence="6">
    <location>
        <begin position="625"/>
        <end position="638"/>
    </location>
</feature>
<evidence type="ECO:0000256" key="2">
    <source>
        <dbReference type="ARBA" id="ARBA00022741"/>
    </source>
</evidence>
<dbReference type="InterPro" id="IPR012725">
    <property type="entry name" value="Chaperone_DnaK"/>
</dbReference>
<evidence type="ECO:0000313" key="8">
    <source>
        <dbReference type="Proteomes" id="UP000288805"/>
    </source>
</evidence>
<evidence type="ECO:0000256" key="5">
    <source>
        <dbReference type="SAM" id="Coils"/>
    </source>
</evidence>
<dbReference type="PROSITE" id="PS00297">
    <property type="entry name" value="HSP70_1"/>
    <property type="match status" value="1"/>
</dbReference>
<dbReference type="Gene3D" id="3.30.420.40">
    <property type="match status" value="3"/>
</dbReference>
<dbReference type="GO" id="GO:0005524">
    <property type="term" value="F:ATP binding"/>
    <property type="evidence" value="ECO:0007669"/>
    <property type="project" value="UniProtKB-KW"/>
</dbReference>
<dbReference type="Gene3D" id="1.20.1270.10">
    <property type="match status" value="1"/>
</dbReference>
<dbReference type="InterPro" id="IPR029047">
    <property type="entry name" value="HSP70_peptide-bd_sf"/>
</dbReference>
<evidence type="ECO:0000256" key="1">
    <source>
        <dbReference type="ARBA" id="ARBA00007381"/>
    </source>
</evidence>
<dbReference type="FunFam" id="2.60.34.10:FF:000014">
    <property type="entry name" value="Chaperone protein DnaK HSP70"/>
    <property type="match status" value="1"/>
</dbReference>
<dbReference type="SUPFAM" id="SSF100920">
    <property type="entry name" value="Heat shock protein 70kD (HSP70), peptide-binding domain"/>
    <property type="match status" value="1"/>
</dbReference>